<sequence>MYDITIIGAGISGIFLAYKLASSGQKILLLDKGKALQERFCPLEKADTCDCDACDTYYGFGGLGRSEGKFNYTNGFGGELENKVGEETFQQLMQEVDDILCRFGGDRVTKYSTINPTLSHRAEEAGLKMISTEVRHLGTVLSIEILQKIYDYLHKKIEMRFHTDITAIERHHDRFTIQTDREAIQSRKAVIATGRSGADWLKEIWDSLGLKASQTRLDLGIRVEMKAEQFRSILQDTFETKLVYQDGNEIATTYCMNPHGRIVRKYQDGLVMPDGQNYREQGDIGTSNLNFTLFVPKYFPTHQAADNYAYTVIKGINQDSDRIVVQRWGDLLQDTPTSLQQMEGNQVQPTLYADHGNLTDEIPLEYVDILQKFFTRLELFIKEPIHPDTLLYGVDAKFYAPIVKTDRVMQTEISGLYAIGDCSGVTHSLSQAAASGLYVGECLRSSMAKFPKRQSTYSILPF</sequence>
<dbReference type="AlphaFoldDB" id="A0A6I4VY53"/>
<dbReference type="EMBL" id="WUUL01000002">
    <property type="protein sequence ID" value="MXQ52992.1"/>
    <property type="molecule type" value="Genomic_DNA"/>
</dbReference>
<dbReference type="Gene3D" id="3.50.50.60">
    <property type="entry name" value="FAD/NAD(P)-binding domain"/>
    <property type="match status" value="3"/>
</dbReference>
<organism evidence="1 2">
    <name type="scientific">Shimazuella alba</name>
    <dbReference type="NCBI Taxonomy" id="2690964"/>
    <lineage>
        <taxon>Bacteria</taxon>
        <taxon>Bacillati</taxon>
        <taxon>Bacillota</taxon>
        <taxon>Bacilli</taxon>
        <taxon>Bacillales</taxon>
        <taxon>Thermoactinomycetaceae</taxon>
        <taxon>Shimazuella</taxon>
    </lineage>
</organism>
<dbReference type="InterPro" id="IPR028348">
    <property type="entry name" value="FAD-binding_protein"/>
</dbReference>
<dbReference type="Proteomes" id="UP000430692">
    <property type="component" value="Unassembled WGS sequence"/>
</dbReference>
<reference evidence="1 2" key="1">
    <citation type="submission" date="2019-12" db="EMBL/GenBank/DDBJ databases">
        <title>Whole-genome analyses of novel actinobacteria.</title>
        <authorList>
            <person name="Sahin N."/>
            <person name="Saygin H."/>
        </authorList>
    </citation>
    <scope>NUCLEOTIDE SEQUENCE [LARGE SCALE GENOMIC DNA]</scope>
    <source>
        <strain evidence="1 2">KC615</strain>
    </source>
</reference>
<evidence type="ECO:0000313" key="1">
    <source>
        <dbReference type="EMBL" id="MXQ52992.1"/>
    </source>
</evidence>
<dbReference type="InterPro" id="IPR036188">
    <property type="entry name" value="FAD/NAD-bd_sf"/>
</dbReference>
<gene>
    <name evidence="1" type="ORF">GSM42_04435</name>
</gene>
<dbReference type="PANTHER" id="PTHR43106:SF1">
    <property type="entry name" value="DEHYDROGENASE-RELATED"/>
    <property type="match status" value="1"/>
</dbReference>
<proteinExistence type="predicted"/>
<keyword evidence="2" id="KW-1185">Reference proteome</keyword>
<dbReference type="RefSeq" id="WP_160800470.1">
    <property type="nucleotide sequence ID" value="NZ_WUUL01000002.1"/>
</dbReference>
<dbReference type="Pfam" id="PF13450">
    <property type="entry name" value="NAD_binding_8"/>
    <property type="match status" value="1"/>
</dbReference>
<dbReference type="SUPFAM" id="SSF51905">
    <property type="entry name" value="FAD/NAD(P)-binding domain"/>
    <property type="match status" value="1"/>
</dbReference>
<name>A0A6I4VY53_9BACL</name>
<comment type="caution">
    <text evidence="1">The sequence shown here is derived from an EMBL/GenBank/DDBJ whole genome shotgun (WGS) entry which is preliminary data.</text>
</comment>
<protein>
    <submittedName>
        <fullName evidence="1">NAD(P)-binding protein</fullName>
    </submittedName>
</protein>
<dbReference type="PANTHER" id="PTHR43106">
    <property type="entry name" value="DEHYDROGENASE-RELATED"/>
    <property type="match status" value="1"/>
</dbReference>
<dbReference type="PIRSF" id="PIRSF038984">
    <property type="entry name" value="FAD_binding_protein"/>
    <property type="match status" value="1"/>
</dbReference>
<evidence type="ECO:0000313" key="2">
    <source>
        <dbReference type="Proteomes" id="UP000430692"/>
    </source>
</evidence>
<dbReference type="PRINTS" id="PR00368">
    <property type="entry name" value="FADPNR"/>
</dbReference>
<accession>A0A6I4VY53</accession>